<comment type="caution">
    <text evidence="2">The sequence shown here is derived from an EMBL/GenBank/DDBJ whole genome shotgun (WGS) entry which is preliminary data.</text>
</comment>
<dbReference type="AlphaFoldDB" id="A0A2A9E2V0"/>
<keyword evidence="1" id="KW-0812">Transmembrane</keyword>
<name>A0A2A9E2V0_9MICO</name>
<protein>
    <submittedName>
        <fullName evidence="2">Uncharacterized protein</fullName>
    </submittedName>
</protein>
<dbReference type="RefSeq" id="WP_098454412.1">
    <property type="nucleotide sequence ID" value="NZ_PDJG01000001.1"/>
</dbReference>
<reference evidence="2 3" key="1">
    <citation type="submission" date="2017-10" db="EMBL/GenBank/DDBJ databases">
        <title>Sequencing the genomes of 1000 actinobacteria strains.</title>
        <authorList>
            <person name="Klenk H.-P."/>
        </authorList>
    </citation>
    <scope>NUCLEOTIDE SEQUENCE [LARGE SCALE GENOMIC DNA]</scope>
    <source>
        <strain evidence="2 3">DSM 18966</strain>
    </source>
</reference>
<organism evidence="2 3">
    <name type="scientific">Sanguibacter antarcticus</name>
    <dbReference type="NCBI Taxonomy" id="372484"/>
    <lineage>
        <taxon>Bacteria</taxon>
        <taxon>Bacillati</taxon>
        <taxon>Actinomycetota</taxon>
        <taxon>Actinomycetes</taxon>
        <taxon>Micrococcales</taxon>
        <taxon>Sanguibacteraceae</taxon>
        <taxon>Sanguibacter</taxon>
    </lineage>
</organism>
<feature type="transmembrane region" description="Helical" evidence="1">
    <location>
        <begin position="49"/>
        <end position="67"/>
    </location>
</feature>
<evidence type="ECO:0000313" key="2">
    <source>
        <dbReference type="EMBL" id="PFG33163.1"/>
    </source>
</evidence>
<sequence length="191" mass="19443">MSRTPRTDVGPSTHIHTGPTVPAWTLHAGLAVAAAGAVCAAAAGTTLDTSSLLLLLAGLLLAIAHAARRPTLVPTVAALVATGLACIVVLPAADTWRIPLIIVCVHALVRLSWFTSSSRPGGRIEVDVLRREGRTFLVLDLAGQAVGLLALALTELDADGRLGHSGALGIVGAVALFGLAVLVRGPRSRVA</sequence>
<evidence type="ECO:0000256" key="1">
    <source>
        <dbReference type="SAM" id="Phobius"/>
    </source>
</evidence>
<keyword evidence="3" id="KW-1185">Reference proteome</keyword>
<keyword evidence="1" id="KW-0472">Membrane</keyword>
<keyword evidence="1" id="KW-1133">Transmembrane helix</keyword>
<accession>A0A2A9E2V0</accession>
<feature type="transmembrane region" description="Helical" evidence="1">
    <location>
        <begin position="96"/>
        <end position="114"/>
    </location>
</feature>
<feature type="transmembrane region" description="Helical" evidence="1">
    <location>
        <begin position="72"/>
        <end position="90"/>
    </location>
</feature>
<feature type="transmembrane region" description="Helical" evidence="1">
    <location>
        <begin position="21"/>
        <end position="43"/>
    </location>
</feature>
<gene>
    <name evidence="2" type="ORF">ATL42_1023</name>
</gene>
<feature type="transmembrane region" description="Helical" evidence="1">
    <location>
        <begin position="165"/>
        <end position="183"/>
    </location>
</feature>
<feature type="transmembrane region" description="Helical" evidence="1">
    <location>
        <begin position="135"/>
        <end position="153"/>
    </location>
</feature>
<dbReference type="Proteomes" id="UP000225548">
    <property type="component" value="Unassembled WGS sequence"/>
</dbReference>
<dbReference type="EMBL" id="PDJG01000001">
    <property type="protein sequence ID" value="PFG33163.1"/>
    <property type="molecule type" value="Genomic_DNA"/>
</dbReference>
<proteinExistence type="predicted"/>
<evidence type="ECO:0000313" key="3">
    <source>
        <dbReference type="Proteomes" id="UP000225548"/>
    </source>
</evidence>